<accession>A0A2U3LSC7</accession>
<evidence type="ECO:0000313" key="2">
    <source>
        <dbReference type="Proteomes" id="UP000238916"/>
    </source>
</evidence>
<proteinExistence type="predicted"/>
<evidence type="ECO:0000313" key="1">
    <source>
        <dbReference type="EMBL" id="SPF54752.1"/>
    </source>
</evidence>
<reference evidence="2" key="1">
    <citation type="submission" date="2018-02" db="EMBL/GenBank/DDBJ databases">
        <authorList>
            <person name="Hausmann B."/>
        </authorList>
    </citation>
    <scope>NUCLEOTIDE SEQUENCE [LARGE SCALE GENOMIC DNA]</scope>
    <source>
        <strain evidence="2">Peat soil MAG SbF1</strain>
    </source>
</reference>
<name>A0A2U3LSC7_9FIRM</name>
<gene>
    <name evidence="1" type="ORF">SBF1_7960005</name>
</gene>
<organism evidence="1 2">
    <name type="scientific">Candidatus Desulfosporosinus infrequens</name>
    <dbReference type="NCBI Taxonomy" id="2043169"/>
    <lineage>
        <taxon>Bacteria</taxon>
        <taxon>Bacillati</taxon>
        <taxon>Bacillota</taxon>
        <taxon>Clostridia</taxon>
        <taxon>Eubacteriales</taxon>
        <taxon>Desulfitobacteriaceae</taxon>
        <taxon>Desulfosporosinus</taxon>
    </lineage>
</organism>
<sequence>MWIFQGSYLVLNFFPKTWAFLTQKLGPGSTLAWNTAEGNL</sequence>
<protein>
    <submittedName>
        <fullName evidence="1">Uncharacterized protein</fullName>
    </submittedName>
</protein>
<dbReference type="AlphaFoldDB" id="A0A2U3LSC7"/>
<dbReference type="EMBL" id="OMOF01000774">
    <property type="protein sequence ID" value="SPF54752.1"/>
    <property type="molecule type" value="Genomic_DNA"/>
</dbReference>
<dbReference type="Proteomes" id="UP000238916">
    <property type="component" value="Unassembled WGS sequence"/>
</dbReference>